<name>A0A6L3ZG74_9FLAO</name>
<feature type="domain" description="Gliding motility-associated protein GldM second immunoglobulin-like" evidence="4">
    <location>
        <begin position="324"/>
        <end position="406"/>
    </location>
</feature>
<evidence type="ECO:0000259" key="4">
    <source>
        <dbReference type="Pfam" id="PF21602"/>
    </source>
</evidence>
<dbReference type="Pfam" id="PF12081">
    <property type="entry name" value="GldM_1st"/>
    <property type="match status" value="1"/>
</dbReference>
<dbReference type="Proteomes" id="UP000484164">
    <property type="component" value="Unassembled WGS sequence"/>
</dbReference>
<dbReference type="InterPro" id="IPR022720">
    <property type="entry name" value="Motility-assoc_prot_GldM_N"/>
</dbReference>
<sequence>MAGGKLSPRQKMINMMYLVLTAMLALNVSKDILKALEKLDQNMAMNVTTVESGNANLYDMLDRAAAEKERAKEPNRKAKELKPKAEELVSFIADIKDQLIEETGGTEDGHMKGSDNRDVPTRLLVTPKNLGGGGLAAELKSKLEDYKAWLIENAGENQEMINSINSTFDLSNRKEDGEDTPRSWEEATFAELPLAGIVPFLTDIQASVRRAESNMLEELAKEIDAGTIKVTGVKAVVQAKSTYVTTGNQYEAEVFLAAFDANQEPIFTLDGENVAAENISGGQAHITIPANSVGEKTHTGMISLPGSDAPPVPFEIVYTVAPSSVVVSPTAMNVLYRQVSNPIAVSVPGVEPERLVVTGPGIRQTGSGTYEAVVTNVSGTEATITVGVKEDDGTTRPAGTQKFRIKGLPPAQAMIFGRSTSGPYSANAIGNAPIEAKYVDFPFNLNLTVRSFELVVPGEAPFQIQGTQMTSAAKSALSAARPGSTIIIRNVKAVISGSGEQVRNIGQLSLDLN</sequence>
<feature type="domain" description="Gliding motility-associated protein GldM first immunoglobulin-like" evidence="3">
    <location>
        <begin position="225"/>
        <end position="321"/>
    </location>
</feature>
<evidence type="ECO:0000313" key="5">
    <source>
        <dbReference type="EMBL" id="KAB2816854.1"/>
    </source>
</evidence>
<dbReference type="InterPro" id="IPR048405">
    <property type="entry name" value="GldM_Ig-like-1"/>
</dbReference>
<dbReference type="NCBIfam" id="TIGR03517">
    <property type="entry name" value="GldM_gliding"/>
    <property type="match status" value="1"/>
</dbReference>
<dbReference type="InterPro" id="IPR048406">
    <property type="entry name" value="GldM_Ig-like-2"/>
</dbReference>
<keyword evidence="6" id="KW-1185">Reference proteome</keyword>
<proteinExistence type="predicted"/>
<dbReference type="EMBL" id="WBVQ01000001">
    <property type="protein sequence ID" value="KAB2816854.1"/>
    <property type="molecule type" value="Genomic_DNA"/>
</dbReference>
<accession>A0A6L3ZG74</accession>
<dbReference type="InterPro" id="IPR019859">
    <property type="entry name" value="Motility-assoc_prot_GldM"/>
</dbReference>
<feature type="domain" description="Gliding motility-associated protein GldM C-terminal" evidence="1">
    <location>
        <begin position="412"/>
        <end position="504"/>
    </location>
</feature>
<dbReference type="OrthoDB" id="1490890at2"/>
<protein>
    <submittedName>
        <fullName evidence="5">Gliding motility protein GldM</fullName>
    </submittedName>
</protein>
<dbReference type="Pfam" id="PF21601">
    <property type="entry name" value="GldM_2nd"/>
    <property type="match status" value="1"/>
</dbReference>
<dbReference type="AlphaFoldDB" id="A0A6L3ZG74"/>
<dbReference type="Pfam" id="PF21602">
    <property type="entry name" value="GldM_3rd"/>
    <property type="match status" value="1"/>
</dbReference>
<organism evidence="5 6">
    <name type="scientific">Phaeocystidibacter marisrubri</name>
    <dbReference type="NCBI Taxonomy" id="1577780"/>
    <lineage>
        <taxon>Bacteria</taxon>
        <taxon>Pseudomonadati</taxon>
        <taxon>Bacteroidota</taxon>
        <taxon>Flavobacteriia</taxon>
        <taxon>Flavobacteriales</taxon>
        <taxon>Phaeocystidibacteraceae</taxon>
        <taxon>Phaeocystidibacter</taxon>
    </lineage>
</organism>
<dbReference type="Pfam" id="PF12080">
    <property type="entry name" value="GldM_4th"/>
    <property type="match status" value="1"/>
</dbReference>
<dbReference type="InterPro" id="IPR022719">
    <property type="entry name" value="Motility-assoc_prot_GldM_C"/>
</dbReference>
<evidence type="ECO:0000259" key="2">
    <source>
        <dbReference type="Pfam" id="PF12081"/>
    </source>
</evidence>
<evidence type="ECO:0000259" key="1">
    <source>
        <dbReference type="Pfam" id="PF12080"/>
    </source>
</evidence>
<feature type="domain" description="Gliding motility-associated protein GldM N-terminal" evidence="2">
    <location>
        <begin position="31"/>
        <end position="221"/>
    </location>
</feature>
<evidence type="ECO:0000259" key="3">
    <source>
        <dbReference type="Pfam" id="PF21601"/>
    </source>
</evidence>
<evidence type="ECO:0000313" key="6">
    <source>
        <dbReference type="Proteomes" id="UP000484164"/>
    </source>
</evidence>
<gene>
    <name evidence="5" type="primary">gldM</name>
    <name evidence="5" type="ORF">F8C82_00200</name>
</gene>
<reference evidence="5 6" key="1">
    <citation type="submission" date="2019-10" db="EMBL/GenBank/DDBJ databases">
        <title>Genome sequence of Phaeocystidibacter marisrubri JCM30614 (type strain).</title>
        <authorList>
            <person name="Bowman J.P."/>
        </authorList>
    </citation>
    <scope>NUCLEOTIDE SEQUENCE [LARGE SCALE GENOMIC DNA]</scope>
    <source>
        <strain evidence="5 6">JCM 30614</strain>
    </source>
</reference>
<dbReference type="RefSeq" id="WP_151691426.1">
    <property type="nucleotide sequence ID" value="NZ_BMGX01000002.1"/>
</dbReference>
<comment type="caution">
    <text evidence="5">The sequence shown here is derived from an EMBL/GenBank/DDBJ whole genome shotgun (WGS) entry which is preliminary data.</text>
</comment>